<keyword evidence="2" id="KW-0812">Transmembrane</keyword>
<dbReference type="KEGG" id="bpsp:AH67_03605"/>
<evidence type="ECO:0000313" key="4">
    <source>
        <dbReference type="EMBL" id="AIZ16124.1"/>
    </source>
</evidence>
<evidence type="ECO:0000259" key="3">
    <source>
        <dbReference type="Pfam" id="PF13399"/>
    </source>
</evidence>
<organism evidence="4 5">
    <name type="scientific">Bifidobacterium pseudolongum PV8-2</name>
    <dbReference type="NCBI Taxonomy" id="1447715"/>
    <lineage>
        <taxon>Bacteria</taxon>
        <taxon>Bacillati</taxon>
        <taxon>Actinomycetota</taxon>
        <taxon>Actinomycetes</taxon>
        <taxon>Bifidobacteriales</taxon>
        <taxon>Bifidobacteriaceae</taxon>
        <taxon>Bifidobacterium</taxon>
    </lineage>
</organism>
<dbReference type="InterPro" id="IPR027381">
    <property type="entry name" value="LytR/CpsA/Psr_C"/>
</dbReference>
<evidence type="ECO:0000256" key="1">
    <source>
        <dbReference type="SAM" id="MobiDB-lite"/>
    </source>
</evidence>
<feature type="compositionally biased region" description="Polar residues" evidence="1">
    <location>
        <begin position="116"/>
        <end position="137"/>
    </location>
</feature>
<feature type="compositionally biased region" description="Low complexity" evidence="1">
    <location>
        <begin position="73"/>
        <end position="115"/>
    </location>
</feature>
<proteinExistence type="predicted"/>
<reference evidence="4 5" key="1">
    <citation type="journal article" date="2015" name="Genome Announc.">
        <title>Bifidobacterium pseudolongum Strain PV8-2, Isolated from a Stool Sample of an Anemic Kenyan Infant.</title>
        <authorList>
            <person name="Vazquez-Gutierrez P."/>
            <person name="Lacroix C."/>
            <person name="Chassard C."/>
            <person name="Klumpp J."/>
            <person name="Stevens M.J."/>
            <person name="Jans C."/>
        </authorList>
    </citation>
    <scope>NUCLEOTIDE SEQUENCE [LARGE SCALE GENOMIC DNA]</scope>
    <source>
        <strain evidence="4 5">PV8-2</strain>
    </source>
</reference>
<evidence type="ECO:0000313" key="5">
    <source>
        <dbReference type="Proteomes" id="UP000030636"/>
    </source>
</evidence>
<dbReference type="STRING" id="1447715.AH67_03605"/>
<dbReference type="AlphaFoldDB" id="A0A0A7IBD0"/>
<keyword evidence="2" id="KW-1133">Transmembrane helix</keyword>
<dbReference type="Proteomes" id="UP000030636">
    <property type="component" value="Chromosome"/>
</dbReference>
<feature type="transmembrane region" description="Helical" evidence="2">
    <location>
        <begin position="38"/>
        <end position="59"/>
    </location>
</feature>
<feature type="domain" description="LytR/CpsA/Psr regulator C-terminal" evidence="3">
    <location>
        <begin position="140"/>
        <end position="221"/>
    </location>
</feature>
<feature type="region of interest" description="Disordered" evidence="1">
    <location>
        <begin position="1"/>
        <end position="30"/>
    </location>
</feature>
<protein>
    <recommendedName>
        <fullName evidence="3">LytR/CpsA/Psr regulator C-terminal domain-containing protein</fullName>
    </recommendedName>
</protein>
<dbReference type="HOGENOM" id="CLU_110134_0_0_11"/>
<dbReference type="RefSeq" id="WP_039171651.1">
    <property type="nucleotide sequence ID" value="NZ_CP007457.1"/>
</dbReference>
<sequence>MARKDTEQYQSYAKDAFDNPPEGPVGVHRGNRPMIVRVTPFIIVLVAAVAAGVLFWSIFSGEAANMFNRRSEQTQTTAQTSQGSSSSSAGESASGTASQSSQSATAGESTSAEGTPSQTPSESESAQSTPEESQQVNTNAQITVINGTGVSGDASEWAAALQGQGFTNVTPANPDATTVLPAQTVVYYQNEADLATAQQVANTLGIATVEQSATIGVPIEVVRMQ</sequence>
<keyword evidence="5" id="KW-1185">Reference proteome</keyword>
<dbReference type="EMBL" id="CP007457">
    <property type="protein sequence ID" value="AIZ16124.1"/>
    <property type="molecule type" value="Genomic_DNA"/>
</dbReference>
<name>A0A0A7IBD0_9BIFI</name>
<accession>A0A0A7IBD0</accession>
<gene>
    <name evidence="4" type="ORF">AH67_03605</name>
</gene>
<dbReference type="OrthoDB" id="3242784at2"/>
<dbReference type="Pfam" id="PF13399">
    <property type="entry name" value="LytR_C"/>
    <property type="match status" value="1"/>
</dbReference>
<keyword evidence="2" id="KW-0472">Membrane</keyword>
<dbReference type="Gene3D" id="3.30.70.2390">
    <property type="match status" value="1"/>
</dbReference>
<feature type="region of interest" description="Disordered" evidence="1">
    <location>
        <begin position="70"/>
        <end position="137"/>
    </location>
</feature>
<evidence type="ECO:0000256" key="2">
    <source>
        <dbReference type="SAM" id="Phobius"/>
    </source>
</evidence>